<dbReference type="KEGG" id="sre:PTSG_07048"/>
<proteinExistence type="inferred from homology"/>
<reference evidence="2" key="1">
    <citation type="submission" date="2009-08" db="EMBL/GenBank/DDBJ databases">
        <title>Annotation of Salpingoeca rosetta.</title>
        <authorList>
            <consortium name="The Broad Institute Genome Sequencing Platform"/>
            <person name="Russ C."/>
            <person name="Cuomo C."/>
            <person name="Burger G."/>
            <person name="Gray M.W."/>
            <person name="Holland P.W.H."/>
            <person name="King N."/>
            <person name="Lang F.B.F."/>
            <person name="Roger A.J."/>
            <person name="Ruiz-Trillo I."/>
            <person name="Young S.K."/>
            <person name="Zeng Q."/>
            <person name="Gargeya S."/>
            <person name="Alvarado L."/>
            <person name="Berlin A."/>
            <person name="Chapman S.B."/>
            <person name="Chen Z."/>
            <person name="Freedman E."/>
            <person name="Gellesch M."/>
            <person name="Goldberg J."/>
            <person name="Griggs A."/>
            <person name="Gujja S."/>
            <person name="Heilman E."/>
            <person name="Heiman D."/>
            <person name="Howarth C."/>
            <person name="Mehta T."/>
            <person name="Neiman D."/>
            <person name="Pearson M."/>
            <person name="Roberts A."/>
            <person name="Saif S."/>
            <person name="Shea T."/>
            <person name="Shenoy N."/>
            <person name="Sisk P."/>
            <person name="Stolte C."/>
            <person name="Sykes S."/>
            <person name="White J."/>
            <person name="Yandava C."/>
            <person name="Haas B."/>
            <person name="Nusbaum C."/>
            <person name="Birren B."/>
        </authorList>
    </citation>
    <scope>NUCLEOTIDE SEQUENCE [LARGE SCALE GENOMIC DNA]</scope>
    <source>
        <strain evidence="2">ATCC 50818</strain>
    </source>
</reference>
<dbReference type="RefSeq" id="XP_004992459.1">
    <property type="nucleotide sequence ID" value="XM_004992402.1"/>
</dbReference>
<keyword evidence="3" id="KW-1185">Reference proteome</keyword>
<dbReference type="AlphaFoldDB" id="F2UDW4"/>
<dbReference type="SMART" id="SM00028">
    <property type="entry name" value="TPR"/>
    <property type="match status" value="2"/>
</dbReference>
<comment type="similarity">
    <text evidence="1">Belongs to the CNOT10 family.</text>
</comment>
<name>F2UDW4_SALR5</name>
<dbReference type="eggNOG" id="KOG2471">
    <property type="taxonomic scope" value="Eukaryota"/>
</dbReference>
<dbReference type="InParanoid" id="F2UDW4"/>
<dbReference type="InterPro" id="IPR039740">
    <property type="entry name" value="CNOT10"/>
</dbReference>
<dbReference type="GO" id="GO:0030014">
    <property type="term" value="C:CCR4-NOT complex"/>
    <property type="evidence" value="ECO:0007669"/>
    <property type="project" value="InterPro"/>
</dbReference>
<evidence type="ECO:0008006" key="4">
    <source>
        <dbReference type="Google" id="ProtNLM"/>
    </source>
</evidence>
<gene>
    <name evidence="2" type="ORF">PTSG_07048</name>
</gene>
<evidence type="ECO:0000256" key="1">
    <source>
        <dbReference type="ARBA" id="ARBA00010080"/>
    </source>
</evidence>
<evidence type="ECO:0000313" key="3">
    <source>
        <dbReference type="Proteomes" id="UP000007799"/>
    </source>
</evidence>
<dbReference type="PANTHER" id="PTHR12979:SF5">
    <property type="entry name" value="CCR4-NOT TRANSCRIPTION COMPLEX SUBUNIT 10"/>
    <property type="match status" value="1"/>
</dbReference>
<dbReference type="EMBL" id="GL832970">
    <property type="protein sequence ID" value="EGD74814.1"/>
    <property type="molecule type" value="Genomic_DNA"/>
</dbReference>
<dbReference type="STRING" id="946362.F2UDW4"/>
<dbReference type="OrthoDB" id="25157at2759"/>
<dbReference type="Gene3D" id="1.25.40.10">
    <property type="entry name" value="Tetratricopeptide repeat domain"/>
    <property type="match status" value="1"/>
</dbReference>
<dbReference type="InterPro" id="IPR019734">
    <property type="entry name" value="TPR_rpt"/>
</dbReference>
<evidence type="ECO:0000313" key="2">
    <source>
        <dbReference type="EMBL" id="EGD74814.1"/>
    </source>
</evidence>
<dbReference type="PANTHER" id="PTHR12979">
    <property type="entry name" value="CCR4-NOT TRANSCRIPTION COMPLEX SUBUNIT 10"/>
    <property type="match status" value="1"/>
</dbReference>
<dbReference type="GO" id="GO:0017148">
    <property type="term" value="P:negative regulation of translation"/>
    <property type="evidence" value="ECO:0007669"/>
    <property type="project" value="TreeGrafter"/>
</dbReference>
<dbReference type="GeneID" id="16073025"/>
<dbReference type="SUPFAM" id="SSF48452">
    <property type="entry name" value="TPR-like"/>
    <property type="match status" value="1"/>
</dbReference>
<accession>F2UDW4</accession>
<dbReference type="Proteomes" id="UP000007799">
    <property type="component" value="Unassembled WGS sequence"/>
</dbReference>
<sequence>MKDKRDAEAAARQLVRDGKFKEAKARLEAIKSAKDKDAKVNHNLAVLNFLISGKQKHGQLEAELSQIITKCAEQSESMPKDLLDLILFHYNRAVALYQMADFWRCCESAKEVFKICKNKEVVKRRPDIAVMGCFLLIEVLLLLNRVDDCDAVMQFLQDFPTQCFEEPAEQGSPSPAVTHTFRIRQFAARIALARRNFRTTKTELKAALNLKKTDIVSMFLKSSQEYLRGYYSRSTKLLTSCEKPEPTDGGQHLGVIFFNNMGVIHLRLERPSLAIAYLRQAVDLNTKHCGRAKGTPAGTPHSVYDRNEELLYNVALAHMQIADYQLAFSLLDQLAPSFGHSPTYWLRMAECCVGHYATQQAESFGAPPHVYGLHNTGIHRRAVLKRAFRCARWLACNVVRPS</sequence>
<dbReference type="FunCoup" id="F2UDW4">
    <property type="interactions" value="1114"/>
</dbReference>
<dbReference type="GO" id="GO:0006402">
    <property type="term" value="P:mRNA catabolic process"/>
    <property type="evidence" value="ECO:0007669"/>
    <property type="project" value="TreeGrafter"/>
</dbReference>
<dbReference type="InterPro" id="IPR011990">
    <property type="entry name" value="TPR-like_helical_dom_sf"/>
</dbReference>
<protein>
    <recommendedName>
        <fullName evidence="4">CCR4-NOT transcription complex subunit 10</fullName>
    </recommendedName>
</protein>
<organism evidence="3">
    <name type="scientific">Salpingoeca rosetta (strain ATCC 50818 / BSB-021)</name>
    <dbReference type="NCBI Taxonomy" id="946362"/>
    <lineage>
        <taxon>Eukaryota</taxon>
        <taxon>Choanoflagellata</taxon>
        <taxon>Craspedida</taxon>
        <taxon>Salpingoecidae</taxon>
        <taxon>Salpingoeca</taxon>
    </lineage>
</organism>